<comment type="caution">
    <text evidence="2">The sequence shown here is derived from an EMBL/GenBank/DDBJ whole genome shotgun (WGS) entry which is preliminary data.</text>
</comment>
<dbReference type="AlphaFoldDB" id="A0AAN9A0U4"/>
<proteinExistence type="predicted"/>
<evidence type="ECO:0000256" key="1">
    <source>
        <dbReference type="SAM" id="MobiDB-lite"/>
    </source>
</evidence>
<dbReference type="EMBL" id="JAXCGZ010020401">
    <property type="protein sequence ID" value="KAK7065602.1"/>
    <property type="molecule type" value="Genomic_DNA"/>
</dbReference>
<reference evidence="2 3" key="1">
    <citation type="submission" date="2023-11" db="EMBL/GenBank/DDBJ databases">
        <title>Halocaridina rubra genome assembly.</title>
        <authorList>
            <person name="Smith C."/>
        </authorList>
    </citation>
    <scope>NUCLEOTIDE SEQUENCE [LARGE SCALE GENOMIC DNA]</scope>
    <source>
        <strain evidence="2">EP-1</strain>
        <tissue evidence="2">Whole</tissue>
    </source>
</reference>
<gene>
    <name evidence="2" type="ORF">SK128_010037</name>
</gene>
<organism evidence="2 3">
    <name type="scientific">Halocaridina rubra</name>
    <name type="common">Hawaiian red shrimp</name>
    <dbReference type="NCBI Taxonomy" id="373956"/>
    <lineage>
        <taxon>Eukaryota</taxon>
        <taxon>Metazoa</taxon>
        <taxon>Ecdysozoa</taxon>
        <taxon>Arthropoda</taxon>
        <taxon>Crustacea</taxon>
        <taxon>Multicrustacea</taxon>
        <taxon>Malacostraca</taxon>
        <taxon>Eumalacostraca</taxon>
        <taxon>Eucarida</taxon>
        <taxon>Decapoda</taxon>
        <taxon>Pleocyemata</taxon>
        <taxon>Caridea</taxon>
        <taxon>Atyoidea</taxon>
        <taxon>Atyidae</taxon>
        <taxon>Halocaridina</taxon>
    </lineage>
</organism>
<keyword evidence="3" id="KW-1185">Reference proteome</keyword>
<accession>A0AAN9A0U4</accession>
<sequence length="196" mass="22067">MPRTQPTLLGALWESRHHPAVLRYQKKLDDSVSDAYPGFQQFLDVIFNAVRDPKPAIREGAVAALRVALAITAQRETKEMQQTMWYKQCLTETWTGFDEALSNKDRALTRDDKIHGSLLVLNELLRCSNNEWEGLVQDLKHLTNYQTPTPKKVRFLQEGVSSVVKRLRGQSSLSSSSQTPHDLISALPSHANSTIG</sequence>
<name>A0AAN9A0U4_HALRR</name>
<protein>
    <submittedName>
        <fullName evidence="2">Uncharacterized protein</fullName>
    </submittedName>
</protein>
<feature type="region of interest" description="Disordered" evidence="1">
    <location>
        <begin position="169"/>
        <end position="196"/>
    </location>
</feature>
<feature type="non-terminal residue" evidence="2">
    <location>
        <position position="196"/>
    </location>
</feature>
<dbReference type="Proteomes" id="UP001381693">
    <property type="component" value="Unassembled WGS sequence"/>
</dbReference>
<evidence type="ECO:0000313" key="2">
    <source>
        <dbReference type="EMBL" id="KAK7065602.1"/>
    </source>
</evidence>
<evidence type="ECO:0000313" key="3">
    <source>
        <dbReference type="Proteomes" id="UP001381693"/>
    </source>
</evidence>